<reference evidence="1 2" key="1">
    <citation type="submission" date="2020-03" db="EMBL/GenBank/DDBJ databases">
        <title>Genomic Encyclopedia of Type Strains, Phase IV (KMG-IV): sequencing the most valuable type-strain genomes for metagenomic binning, comparative biology and taxonomic classification.</title>
        <authorList>
            <person name="Goeker M."/>
        </authorList>
    </citation>
    <scope>NUCLEOTIDE SEQUENCE [LARGE SCALE GENOMIC DNA]</scope>
    <source>
        <strain evidence="1 2">DSM 22753</strain>
    </source>
</reference>
<sequence length="133" mass="14746">MPNDRDVSGVWYGSYSSTNRWVRPNRFIALLSEQGGAFAGTITEPDAEGITDILRADVTGTRSGATVHFTKRYDGASWTRNIVQYSGRIDDAGTEITGEWSFSHYSGGFVMTRENFATEQLEDEASDLMPFDS</sequence>
<evidence type="ECO:0000313" key="1">
    <source>
        <dbReference type="EMBL" id="NIJ24572.1"/>
    </source>
</evidence>
<keyword evidence="2" id="KW-1185">Reference proteome</keyword>
<gene>
    <name evidence="1" type="ORF">FHT01_002114</name>
</gene>
<proteinExistence type="predicted"/>
<dbReference type="RefSeq" id="WP_140046918.1">
    <property type="nucleotide sequence ID" value="NZ_BAAAEV010000001.1"/>
</dbReference>
<accession>A0ABX0U721</accession>
<protein>
    <recommendedName>
        <fullName evidence="3">SMODS-associating 2TM beta-strand rich effector domain-containing protein</fullName>
    </recommendedName>
</protein>
<comment type="caution">
    <text evidence="1">The sequence shown here is derived from an EMBL/GenBank/DDBJ whole genome shotgun (WGS) entry which is preliminary data.</text>
</comment>
<name>A0ABX0U721_9SPHN</name>
<dbReference type="Proteomes" id="UP000788153">
    <property type="component" value="Unassembled WGS sequence"/>
</dbReference>
<evidence type="ECO:0008006" key="3">
    <source>
        <dbReference type="Google" id="ProtNLM"/>
    </source>
</evidence>
<dbReference type="EMBL" id="JAASQP010000001">
    <property type="protein sequence ID" value="NIJ24572.1"/>
    <property type="molecule type" value="Genomic_DNA"/>
</dbReference>
<organism evidence="1 2">
    <name type="scientific">Sphingomonas japonica</name>
    <dbReference type="NCBI Taxonomy" id="511662"/>
    <lineage>
        <taxon>Bacteria</taxon>
        <taxon>Pseudomonadati</taxon>
        <taxon>Pseudomonadota</taxon>
        <taxon>Alphaproteobacteria</taxon>
        <taxon>Sphingomonadales</taxon>
        <taxon>Sphingomonadaceae</taxon>
        <taxon>Sphingomonas</taxon>
    </lineage>
</organism>
<evidence type="ECO:0000313" key="2">
    <source>
        <dbReference type="Proteomes" id="UP000788153"/>
    </source>
</evidence>